<organism evidence="1 2">
    <name type="scientific">Acaulospora colombiana</name>
    <dbReference type="NCBI Taxonomy" id="27376"/>
    <lineage>
        <taxon>Eukaryota</taxon>
        <taxon>Fungi</taxon>
        <taxon>Fungi incertae sedis</taxon>
        <taxon>Mucoromycota</taxon>
        <taxon>Glomeromycotina</taxon>
        <taxon>Glomeromycetes</taxon>
        <taxon>Diversisporales</taxon>
        <taxon>Acaulosporaceae</taxon>
        <taxon>Acaulospora</taxon>
    </lineage>
</organism>
<reference evidence="1" key="1">
    <citation type="submission" date="2021-06" db="EMBL/GenBank/DDBJ databases">
        <authorList>
            <person name="Kallberg Y."/>
            <person name="Tangrot J."/>
            <person name="Rosling A."/>
        </authorList>
    </citation>
    <scope>NUCLEOTIDE SEQUENCE</scope>
    <source>
        <strain evidence="1">CL356</strain>
    </source>
</reference>
<evidence type="ECO:0000313" key="2">
    <source>
        <dbReference type="Proteomes" id="UP000789525"/>
    </source>
</evidence>
<keyword evidence="2" id="KW-1185">Reference proteome</keyword>
<proteinExistence type="predicted"/>
<sequence length="68" mass="7633">MSSGCQMRPAWAGLGVKARPAIWRARTCRGVATRSASMQEWPHSRRETFHAAFQFGCMPTKVPIVHFS</sequence>
<accession>A0ACA9MMM2</accession>
<comment type="caution">
    <text evidence="1">The sequence shown here is derived from an EMBL/GenBank/DDBJ whole genome shotgun (WGS) entry which is preliminary data.</text>
</comment>
<dbReference type="EMBL" id="CAJVPT010014164">
    <property type="protein sequence ID" value="CAG8602123.1"/>
    <property type="molecule type" value="Genomic_DNA"/>
</dbReference>
<name>A0ACA9MMM2_9GLOM</name>
<dbReference type="Proteomes" id="UP000789525">
    <property type="component" value="Unassembled WGS sequence"/>
</dbReference>
<evidence type="ECO:0000313" key="1">
    <source>
        <dbReference type="EMBL" id="CAG8602123.1"/>
    </source>
</evidence>
<gene>
    <name evidence="1" type="ORF">ACOLOM_LOCUS6715</name>
</gene>
<feature type="non-terminal residue" evidence="1">
    <location>
        <position position="68"/>
    </location>
</feature>
<protein>
    <submittedName>
        <fullName evidence="1">2998_t:CDS:1</fullName>
    </submittedName>
</protein>